<protein>
    <submittedName>
        <fullName evidence="3">Uncharacterized protein</fullName>
    </submittedName>
</protein>
<organism evidence="4">
    <name type="scientific">Perkinsus marinus (strain ATCC 50983 / TXsc)</name>
    <dbReference type="NCBI Taxonomy" id="423536"/>
    <lineage>
        <taxon>Eukaryota</taxon>
        <taxon>Sar</taxon>
        <taxon>Alveolata</taxon>
        <taxon>Perkinsozoa</taxon>
        <taxon>Perkinsea</taxon>
        <taxon>Perkinsida</taxon>
        <taxon>Perkinsidae</taxon>
        <taxon>Perkinsus</taxon>
    </lineage>
</organism>
<dbReference type="OrthoDB" id="441712at2759"/>
<dbReference type="EMBL" id="GG670562">
    <property type="protein sequence ID" value="EER20410.1"/>
    <property type="molecule type" value="Genomic_DNA"/>
</dbReference>
<feature type="compositionally biased region" description="Low complexity" evidence="2">
    <location>
        <begin position="276"/>
        <end position="302"/>
    </location>
</feature>
<proteinExistence type="predicted"/>
<evidence type="ECO:0000313" key="3">
    <source>
        <dbReference type="EMBL" id="EER20410.1"/>
    </source>
</evidence>
<feature type="region of interest" description="Disordered" evidence="2">
    <location>
        <begin position="100"/>
        <end position="127"/>
    </location>
</feature>
<reference evidence="3 4" key="1">
    <citation type="submission" date="2008-07" db="EMBL/GenBank/DDBJ databases">
        <authorList>
            <person name="El-Sayed N."/>
            <person name="Caler E."/>
            <person name="Inman J."/>
            <person name="Amedeo P."/>
            <person name="Hass B."/>
            <person name="Wortman J."/>
        </authorList>
    </citation>
    <scope>NUCLEOTIDE SEQUENCE [LARGE SCALE GENOMIC DNA]</scope>
    <source>
        <strain evidence="4">ATCC 50983 / TXsc</strain>
    </source>
</reference>
<dbReference type="RefSeq" id="XP_002788614.1">
    <property type="nucleotide sequence ID" value="XM_002788568.1"/>
</dbReference>
<evidence type="ECO:0000256" key="2">
    <source>
        <dbReference type="SAM" id="MobiDB-lite"/>
    </source>
</evidence>
<keyword evidence="4" id="KW-1185">Reference proteome</keyword>
<dbReference type="AlphaFoldDB" id="C5K4Y8"/>
<gene>
    <name evidence="3" type="ORF">Pmar_PMAR010145</name>
</gene>
<evidence type="ECO:0000313" key="4">
    <source>
        <dbReference type="Proteomes" id="UP000007800"/>
    </source>
</evidence>
<dbReference type="OMA" id="LPAIKYR"/>
<dbReference type="Proteomes" id="UP000007800">
    <property type="component" value="Unassembled WGS sequence"/>
</dbReference>
<feature type="region of interest" description="Disordered" evidence="2">
    <location>
        <begin position="336"/>
        <end position="356"/>
    </location>
</feature>
<sequence>MSATTGRSNRADERRSPSSSPETLESSVFCKSLIYGTGTASDDATVTDDSVRLYFIIILIIVPEDLPAIKYRHTMVLVSRALYSRRIADMVCTSHEAMAVAHSRGTEEDEEDSPKHEHSSSDNSAAATNCACTRRNTRTDMKKCYCALSHSASASSAQQQQQSVVMACGSSGPLAHNASVSSSGVASPSVAGLARSVTSESTLSVQDRGTASLDLRRGFSSSTTVISRIAFESVSHKYSATIPRLTSFSAAINTCLIFVLAADLPPSGSGPWMPDSPCGAQQGGASSSTPSSSAAAAGVGSSDMSGVDLGMCRVSAVEGVECGGCFGFWGHHNRARGSDQQQRDGGSSSEVEVRDDERIEDDLRMLELRLRQWQRQRQHLVEDAKPLSVLLVITDFDRKMQLDQEEHIFTKQERQELKNKHTLLLSSVDSLWDKWGSRGERVLDDKIFTSWDGDRLHSVVTELSSRLAHAYFTSRPSNPV</sequence>
<feature type="compositionally biased region" description="Low complexity" evidence="2">
    <location>
        <begin position="338"/>
        <end position="350"/>
    </location>
</feature>
<accession>C5K4Y8</accession>
<dbReference type="GeneID" id="9054122"/>
<dbReference type="InParanoid" id="C5K4Y8"/>
<feature type="coiled-coil region" evidence="1">
    <location>
        <begin position="356"/>
        <end position="383"/>
    </location>
</feature>
<feature type="region of interest" description="Disordered" evidence="2">
    <location>
        <begin position="271"/>
        <end position="302"/>
    </location>
</feature>
<feature type="region of interest" description="Disordered" evidence="2">
    <location>
        <begin position="1"/>
        <end position="24"/>
    </location>
</feature>
<keyword evidence="1" id="KW-0175">Coiled coil</keyword>
<evidence type="ECO:0000256" key="1">
    <source>
        <dbReference type="SAM" id="Coils"/>
    </source>
</evidence>
<name>C5K4Y8_PERM5</name>